<evidence type="ECO:0000313" key="3">
    <source>
        <dbReference type="Proteomes" id="UP000821853"/>
    </source>
</evidence>
<feature type="region of interest" description="Disordered" evidence="1">
    <location>
        <begin position="120"/>
        <end position="188"/>
    </location>
</feature>
<dbReference type="OrthoDB" id="6514447at2759"/>
<keyword evidence="3" id="KW-1185">Reference proteome</keyword>
<evidence type="ECO:0000256" key="1">
    <source>
        <dbReference type="SAM" id="MobiDB-lite"/>
    </source>
</evidence>
<evidence type="ECO:0008006" key="4">
    <source>
        <dbReference type="Google" id="ProtNLM"/>
    </source>
</evidence>
<dbReference type="Proteomes" id="UP000821853">
    <property type="component" value="Chromosome 2"/>
</dbReference>
<gene>
    <name evidence="2" type="ORF">HPB48_016719</name>
</gene>
<comment type="caution">
    <text evidence="2">The sequence shown here is derived from an EMBL/GenBank/DDBJ whole genome shotgun (WGS) entry which is preliminary data.</text>
</comment>
<accession>A0A9J6G3W4</accession>
<organism evidence="2 3">
    <name type="scientific">Haemaphysalis longicornis</name>
    <name type="common">Bush tick</name>
    <dbReference type="NCBI Taxonomy" id="44386"/>
    <lineage>
        <taxon>Eukaryota</taxon>
        <taxon>Metazoa</taxon>
        <taxon>Ecdysozoa</taxon>
        <taxon>Arthropoda</taxon>
        <taxon>Chelicerata</taxon>
        <taxon>Arachnida</taxon>
        <taxon>Acari</taxon>
        <taxon>Parasitiformes</taxon>
        <taxon>Ixodida</taxon>
        <taxon>Ixodoidea</taxon>
        <taxon>Ixodidae</taxon>
        <taxon>Haemaphysalinae</taxon>
        <taxon>Haemaphysalis</taxon>
    </lineage>
</organism>
<name>A0A9J6G3W4_HAELO</name>
<dbReference type="EMBL" id="JABSTR010000004">
    <property type="protein sequence ID" value="KAH9369076.1"/>
    <property type="molecule type" value="Genomic_DNA"/>
</dbReference>
<proteinExistence type="predicted"/>
<protein>
    <recommendedName>
        <fullName evidence="4">Peptidase aspartic putative domain-containing protein</fullName>
    </recommendedName>
</protein>
<dbReference type="AlphaFoldDB" id="A0A9J6G3W4"/>
<reference evidence="2 3" key="1">
    <citation type="journal article" date="2020" name="Cell">
        <title>Large-Scale Comparative Analyses of Tick Genomes Elucidate Their Genetic Diversity and Vector Capacities.</title>
        <authorList>
            <consortium name="Tick Genome and Microbiome Consortium (TIGMIC)"/>
            <person name="Jia N."/>
            <person name="Wang J."/>
            <person name="Shi W."/>
            <person name="Du L."/>
            <person name="Sun Y."/>
            <person name="Zhan W."/>
            <person name="Jiang J.F."/>
            <person name="Wang Q."/>
            <person name="Zhang B."/>
            <person name="Ji P."/>
            <person name="Bell-Sakyi L."/>
            <person name="Cui X.M."/>
            <person name="Yuan T.T."/>
            <person name="Jiang B.G."/>
            <person name="Yang W.F."/>
            <person name="Lam T.T."/>
            <person name="Chang Q.C."/>
            <person name="Ding S.J."/>
            <person name="Wang X.J."/>
            <person name="Zhu J.G."/>
            <person name="Ruan X.D."/>
            <person name="Zhao L."/>
            <person name="Wei J.T."/>
            <person name="Ye R.Z."/>
            <person name="Que T.C."/>
            <person name="Du C.H."/>
            <person name="Zhou Y.H."/>
            <person name="Cheng J.X."/>
            <person name="Dai P.F."/>
            <person name="Guo W.B."/>
            <person name="Han X.H."/>
            <person name="Huang E.J."/>
            <person name="Li L.F."/>
            <person name="Wei W."/>
            <person name="Gao Y.C."/>
            <person name="Liu J.Z."/>
            <person name="Shao H.Z."/>
            <person name="Wang X."/>
            <person name="Wang C.C."/>
            <person name="Yang T.C."/>
            <person name="Huo Q.B."/>
            <person name="Li W."/>
            <person name="Chen H.Y."/>
            <person name="Chen S.E."/>
            <person name="Zhou L.G."/>
            <person name="Ni X.B."/>
            <person name="Tian J.H."/>
            <person name="Sheng Y."/>
            <person name="Liu T."/>
            <person name="Pan Y.S."/>
            <person name="Xia L.Y."/>
            <person name="Li J."/>
            <person name="Zhao F."/>
            <person name="Cao W.C."/>
        </authorList>
    </citation>
    <scope>NUCLEOTIDE SEQUENCE [LARGE SCALE GENOMIC DNA]</scope>
    <source>
        <strain evidence="2">HaeL-2018</strain>
    </source>
</reference>
<sequence length="188" mass="20633">MARNITVEALEVPSICTISSPPVSNEIVRAMADQGQVAADARLAPTFRENQVSVLIGSDAYWTVATVNASRMSPTLMAVETVLGWTVQGYSTRQLKPFDRSLERALLFLGESSTEDAAVDNDPIVHVPPGSQRNWGTTEKLHVQRPRRPTVRASGSQKKTTGIGVAPQRRAKKRRRQPSVLPKVETDF</sequence>
<evidence type="ECO:0000313" key="2">
    <source>
        <dbReference type="EMBL" id="KAH9369076.1"/>
    </source>
</evidence>
<dbReference type="VEuPathDB" id="VectorBase:HLOH_052369"/>